<evidence type="ECO:0000256" key="2">
    <source>
        <dbReference type="ARBA" id="ARBA00023015"/>
    </source>
</evidence>
<dbReference type="OrthoDB" id="6085656at2759"/>
<dbReference type="Gene3D" id="4.10.280.10">
    <property type="entry name" value="Helix-loop-helix DNA-binding domain"/>
    <property type="match status" value="1"/>
</dbReference>
<dbReference type="GeneID" id="103508416"/>
<dbReference type="Pfam" id="PF00010">
    <property type="entry name" value="HLH"/>
    <property type="match status" value="1"/>
</dbReference>
<dbReference type="PROSITE" id="PS51054">
    <property type="entry name" value="ORANGE"/>
    <property type="match status" value="1"/>
</dbReference>
<dbReference type="SUPFAM" id="SSF47459">
    <property type="entry name" value="HLH, helix-loop-helix DNA-binding domain"/>
    <property type="match status" value="1"/>
</dbReference>
<keyword evidence="3" id="KW-0238">DNA-binding</keyword>
<dbReference type="Pfam" id="PF07527">
    <property type="entry name" value="Hairy_orange"/>
    <property type="match status" value="1"/>
</dbReference>
<dbReference type="GO" id="GO:0003677">
    <property type="term" value="F:DNA binding"/>
    <property type="evidence" value="ECO:0007669"/>
    <property type="project" value="UniProtKB-KW"/>
</dbReference>
<evidence type="ECO:0000256" key="6">
    <source>
        <dbReference type="SAM" id="MobiDB-lite"/>
    </source>
</evidence>
<dbReference type="FunFam" id="4.10.280.10:FF:000072">
    <property type="entry name" value="enhancer of split mgamma protein-like"/>
    <property type="match status" value="1"/>
</dbReference>
<dbReference type="GO" id="GO:0046983">
    <property type="term" value="F:protein dimerization activity"/>
    <property type="evidence" value="ECO:0007669"/>
    <property type="project" value="InterPro"/>
</dbReference>
<dbReference type="Proteomes" id="UP000079169">
    <property type="component" value="Unplaced"/>
</dbReference>
<dbReference type="InterPro" id="IPR050370">
    <property type="entry name" value="HES_HEY"/>
</dbReference>
<sequence>MENMIHESQINMINNTVDIEQLQPISRTYQYRKVMKPMLERKRRARINRCLDELKDLMVTALQAEGENVSKLEKADILELTVQHLQKMRRQQRLASNPVTDADRFRAGFTTCANEVSKCLASTPGIDLRLGTKLMSHLGQRLNEMDKISPLSVRVMDVCTPPPSPHSDTYSMPLTPASSGSSQVDTCDYTSQYKMYESMPSPKSVWRPW</sequence>
<dbReference type="PROSITE" id="PS50888">
    <property type="entry name" value="BHLH"/>
    <property type="match status" value="1"/>
</dbReference>
<gene>
    <name evidence="10" type="primary">LOC103508416</name>
</gene>
<keyword evidence="5" id="KW-0539">Nucleus</keyword>
<name>A0A1S3CZX8_DIACI</name>
<keyword evidence="2" id="KW-0805">Transcription regulation</keyword>
<evidence type="ECO:0000256" key="5">
    <source>
        <dbReference type="ARBA" id="ARBA00023242"/>
    </source>
</evidence>
<reference evidence="10" key="1">
    <citation type="submission" date="2025-08" db="UniProtKB">
        <authorList>
            <consortium name="RefSeq"/>
        </authorList>
    </citation>
    <scope>IDENTIFICATION</scope>
</reference>
<dbReference type="SMART" id="SM00511">
    <property type="entry name" value="ORANGE"/>
    <property type="match status" value="1"/>
</dbReference>
<evidence type="ECO:0000259" key="8">
    <source>
        <dbReference type="PROSITE" id="PS51054"/>
    </source>
</evidence>
<dbReference type="CDD" id="cd19741">
    <property type="entry name" value="bHLH-O_ESMB_like"/>
    <property type="match status" value="1"/>
</dbReference>
<dbReference type="KEGG" id="dci:103508416"/>
<keyword evidence="4" id="KW-0804">Transcription</keyword>
<protein>
    <submittedName>
        <fullName evidence="10">Enhancer of split mgamma protein isoform X1</fullName>
    </submittedName>
</protein>
<dbReference type="InterPro" id="IPR011598">
    <property type="entry name" value="bHLH_dom"/>
</dbReference>
<dbReference type="STRING" id="121845.A0A1S3CZX8"/>
<accession>A0A1S3CZX8</accession>
<dbReference type="SMART" id="SM00353">
    <property type="entry name" value="HLH"/>
    <property type="match status" value="1"/>
</dbReference>
<dbReference type="GO" id="GO:0005634">
    <property type="term" value="C:nucleus"/>
    <property type="evidence" value="ECO:0007669"/>
    <property type="project" value="UniProtKB-SubCell"/>
</dbReference>
<dbReference type="PaxDb" id="121845-A0A1S3CZX8"/>
<evidence type="ECO:0000256" key="4">
    <source>
        <dbReference type="ARBA" id="ARBA00023163"/>
    </source>
</evidence>
<evidence type="ECO:0000313" key="10">
    <source>
        <dbReference type="RefSeq" id="XP_008471182.1"/>
    </source>
</evidence>
<feature type="compositionally biased region" description="Polar residues" evidence="6">
    <location>
        <begin position="166"/>
        <end position="183"/>
    </location>
</feature>
<dbReference type="Gene3D" id="6.10.250.980">
    <property type="match status" value="1"/>
</dbReference>
<evidence type="ECO:0000259" key="7">
    <source>
        <dbReference type="PROSITE" id="PS50888"/>
    </source>
</evidence>
<dbReference type="InterPro" id="IPR003650">
    <property type="entry name" value="Orange_dom"/>
</dbReference>
<evidence type="ECO:0000256" key="3">
    <source>
        <dbReference type="ARBA" id="ARBA00023125"/>
    </source>
</evidence>
<evidence type="ECO:0000313" key="9">
    <source>
        <dbReference type="Proteomes" id="UP000079169"/>
    </source>
</evidence>
<feature type="domain" description="Orange" evidence="8">
    <location>
        <begin position="105"/>
        <end position="138"/>
    </location>
</feature>
<evidence type="ECO:0000256" key="1">
    <source>
        <dbReference type="ARBA" id="ARBA00004123"/>
    </source>
</evidence>
<feature type="domain" description="BHLH" evidence="7">
    <location>
        <begin position="31"/>
        <end position="88"/>
    </location>
</feature>
<comment type="subcellular location">
    <subcellularLocation>
        <location evidence="1">Nucleus</location>
    </subcellularLocation>
</comment>
<dbReference type="PANTHER" id="PTHR10985">
    <property type="entry name" value="BASIC HELIX-LOOP-HELIX TRANSCRIPTION FACTOR, HES-RELATED"/>
    <property type="match status" value="1"/>
</dbReference>
<dbReference type="GO" id="GO:0006355">
    <property type="term" value="P:regulation of DNA-templated transcription"/>
    <property type="evidence" value="ECO:0007669"/>
    <property type="project" value="InterPro"/>
</dbReference>
<proteinExistence type="predicted"/>
<dbReference type="SUPFAM" id="SSF158457">
    <property type="entry name" value="Orange domain-like"/>
    <property type="match status" value="1"/>
</dbReference>
<feature type="region of interest" description="Disordered" evidence="6">
    <location>
        <begin position="162"/>
        <end position="183"/>
    </location>
</feature>
<dbReference type="AlphaFoldDB" id="A0A1S3CZX8"/>
<organism evidence="9 10">
    <name type="scientific">Diaphorina citri</name>
    <name type="common">Asian citrus psyllid</name>
    <dbReference type="NCBI Taxonomy" id="121845"/>
    <lineage>
        <taxon>Eukaryota</taxon>
        <taxon>Metazoa</taxon>
        <taxon>Ecdysozoa</taxon>
        <taxon>Arthropoda</taxon>
        <taxon>Hexapoda</taxon>
        <taxon>Insecta</taxon>
        <taxon>Pterygota</taxon>
        <taxon>Neoptera</taxon>
        <taxon>Paraneoptera</taxon>
        <taxon>Hemiptera</taxon>
        <taxon>Sternorrhyncha</taxon>
        <taxon>Psylloidea</taxon>
        <taxon>Psyllidae</taxon>
        <taxon>Diaphorininae</taxon>
        <taxon>Diaphorina</taxon>
    </lineage>
</organism>
<dbReference type="InterPro" id="IPR036638">
    <property type="entry name" value="HLH_DNA-bd_sf"/>
</dbReference>
<dbReference type="RefSeq" id="XP_008471182.1">
    <property type="nucleotide sequence ID" value="XM_008472960.3"/>
</dbReference>
<keyword evidence="9" id="KW-1185">Reference proteome</keyword>